<feature type="chain" id="PRO_5024383940" evidence="1">
    <location>
        <begin position="27"/>
        <end position="70"/>
    </location>
</feature>
<name>A0A5N5HMD3_9ROSA</name>
<proteinExistence type="predicted"/>
<evidence type="ECO:0000313" key="2">
    <source>
        <dbReference type="EMBL" id="KAB2627977.1"/>
    </source>
</evidence>
<dbReference type="AlphaFoldDB" id="A0A5N5HMD3"/>
<evidence type="ECO:0000313" key="3">
    <source>
        <dbReference type="Proteomes" id="UP000327157"/>
    </source>
</evidence>
<accession>A0A5N5HMD3</accession>
<dbReference type="EMBL" id="SMOL01000148">
    <property type="protein sequence ID" value="KAB2627977.1"/>
    <property type="molecule type" value="Genomic_DNA"/>
</dbReference>
<reference evidence="2 3" key="3">
    <citation type="submission" date="2019-11" db="EMBL/GenBank/DDBJ databases">
        <title>A de novo genome assembly of a pear dwarfing rootstock.</title>
        <authorList>
            <person name="Wang F."/>
            <person name="Wang J."/>
            <person name="Li S."/>
            <person name="Zhang Y."/>
            <person name="Fang M."/>
            <person name="Ma L."/>
            <person name="Zhao Y."/>
            <person name="Jiang S."/>
        </authorList>
    </citation>
    <scope>NUCLEOTIDE SEQUENCE [LARGE SCALE GENOMIC DNA]</scope>
    <source>
        <strain evidence="2">S2</strain>
        <tissue evidence="2">Leaf</tissue>
    </source>
</reference>
<sequence length="70" mass="7667">MKGQAFFPLLIVLLLVFSNRTLQGEAERSCSKSIPLEGCSKEECVLECVRVIGVSINGCCIDEHTCCCIE</sequence>
<protein>
    <submittedName>
        <fullName evidence="2">Uncharacterized protein</fullName>
    </submittedName>
</protein>
<keyword evidence="1" id="KW-0732">Signal</keyword>
<evidence type="ECO:0000256" key="1">
    <source>
        <dbReference type="SAM" id="SignalP"/>
    </source>
</evidence>
<reference evidence="3" key="2">
    <citation type="submission" date="2019-10" db="EMBL/GenBank/DDBJ databases">
        <title>A de novo genome assembly of a pear dwarfing rootstock.</title>
        <authorList>
            <person name="Wang F."/>
            <person name="Wang J."/>
            <person name="Li S."/>
            <person name="Zhang Y."/>
            <person name="Fang M."/>
            <person name="Ma L."/>
            <person name="Zhao Y."/>
            <person name="Jiang S."/>
        </authorList>
    </citation>
    <scope>NUCLEOTIDE SEQUENCE [LARGE SCALE GENOMIC DNA]</scope>
</reference>
<keyword evidence="3" id="KW-1185">Reference proteome</keyword>
<dbReference type="Proteomes" id="UP000327157">
    <property type="component" value="Chromosome 8"/>
</dbReference>
<organism evidence="2 3">
    <name type="scientific">Pyrus ussuriensis x Pyrus communis</name>
    <dbReference type="NCBI Taxonomy" id="2448454"/>
    <lineage>
        <taxon>Eukaryota</taxon>
        <taxon>Viridiplantae</taxon>
        <taxon>Streptophyta</taxon>
        <taxon>Embryophyta</taxon>
        <taxon>Tracheophyta</taxon>
        <taxon>Spermatophyta</taxon>
        <taxon>Magnoliopsida</taxon>
        <taxon>eudicotyledons</taxon>
        <taxon>Gunneridae</taxon>
        <taxon>Pentapetalae</taxon>
        <taxon>rosids</taxon>
        <taxon>fabids</taxon>
        <taxon>Rosales</taxon>
        <taxon>Rosaceae</taxon>
        <taxon>Amygdaloideae</taxon>
        <taxon>Maleae</taxon>
        <taxon>Pyrus</taxon>
    </lineage>
</organism>
<reference evidence="2 3" key="1">
    <citation type="submission" date="2019-09" db="EMBL/GenBank/DDBJ databases">
        <authorList>
            <person name="Ou C."/>
        </authorList>
    </citation>
    <scope>NUCLEOTIDE SEQUENCE [LARGE SCALE GENOMIC DNA]</scope>
    <source>
        <strain evidence="2">S2</strain>
        <tissue evidence="2">Leaf</tissue>
    </source>
</reference>
<dbReference type="OrthoDB" id="984915at2759"/>
<feature type="signal peptide" evidence="1">
    <location>
        <begin position="1"/>
        <end position="26"/>
    </location>
</feature>
<comment type="caution">
    <text evidence="2">The sequence shown here is derived from an EMBL/GenBank/DDBJ whole genome shotgun (WGS) entry which is preliminary data.</text>
</comment>
<gene>
    <name evidence="2" type="ORF">D8674_032772</name>
</gene>